<dbReference type="GO" id="GO:0071468">
    <property type="term" value="P:cellular response to acidic pH"/>
    <property type="evidence" value="ECO:0007669"/>
    <property type="project" value="InterPro"/>
</dbReference>
<proteinExistence type="predicted"/>
<dbReference type="AlphaFoldDB" id="A0A6M2B1F0"/>
<dbReference type="Proteomes" id="UP000476696">
    <property type="component" value="Unassembled WGS sequence"/>
</dbReference>
<dbReference type="RefSeq" id="WP_206738752.1">
    <property type="nucleotide sequence ID" value="NZ_JAADJS010000001.1"/>
</dbReference>
<reference evidence="1 2" key="1">
    <citation type="submission" date="2020-01" db="EMBL/GenBank/DDBJ databases">
        <authorList>
            <person name="Lee S.D."/>
        </authorList>
    </citation>
    <scope>NUCLEOTIDE SEQUENCE [LARGE SCALE GENOMIC DNA]</scope>
    <source>
        <strain evidence="1 2">Lac-M11</strain>
    </source>
</reference>
<protein>
    <submittedName>
        <fullName evidence="1">Biofilm development protein AriR</fullName>
    </submittedName>
</protein>
<organism evidence="1 2">
    <name type="scientific">Rahnella contaminans</name>
    <dbReference type="NCBI Taxonomy" id="2703882"/>
    <lineage>
        <taxon>Bacteria</taxon>
        <taxon>Pseudomonadati</taxon>
        <taxon>Pseudomonadota</taxon>
        <taxon>Gammaproteobacteria</taxon>
        <taxon>Enterobacterales</taxon>
        <taxon>Yersiniaceae</taxon>
        <taxon>Rahnella</taxon>
    </lineage>
</organism>
<sequence>MYDTFSMLKGRPMTRKNIDASNQCVLSHNDSVVSNPSQPMSDTVNSSGIYKHFAKAGELYSSEAEVLGAAIRLILANKGTVTNKAIMLHLINQLETTSDVVQLDILRGALEMVVGMTPDDSVF</sequence>
<accession>A0A6M2B1F0</accession>
<dbReference type="Gene3D" id="1.20.5.5260">
    <property type="match status" value="1"/>
</dbReference>
<keyword evidence="2" id="KW-1185">Reference proteome</keyword>
<dbReference type="InterPro" id="IPR024753">
    <property type="entry name" value="AriR"/>
</dbReference>
<dbReference type="EMBL" id="JAADJS010000001">
    <property type="protein sequence ID" value="NGX86287.1"/>
    <property type="molecule type" value="Genomic_DNA"/>
</dbReference>
<name>A0A6M2B1F0_9GAMM</name>
<reference evidence="1 2" key="2">
    <citation type="submission" date="2020-03" db="EMBL/GenBank/DDBJ databases">
        <title>Rahnella aceri sp. nov., isoated from traditional Jeju Makgeolli.</title>
        <authorList>
            <person name="Kim I.S."/>
            <person name="Jeon D."/>
        </authorList>
    </citation>
    <scope>NUCLEOTIDE SEQUENCE [LARGE SCALE GENOMIC DNA]</scope>
    <source>
        <strain evidence="1 2">Lac-M11</strain>
    </source>
</reference>
<gene>
    <name evidence="1" type="ORF">GW579_04195</name>
</gene>
<evidence type="ECO:0000313" key="2">
    <source>
        <dbReference type="Proteomes" id="UP000476696"/>
    </source>
</evidence>
<evidence type="ECO:0000313" key="1">
    <source>
        <dbReference type="EMBL" id="NGX86287.1"/>
    </source>
</evidence>
<dbReference type="Pfam" id="PF10798">
    <property type="entry name" value="YmgB"/>
    <property type="match status" value="1"/>
</dbReference>
<comment type="caution">
    <text evidence="1">The sequence shown here is derived from an EMBL/GenBank/DDBJ whole genome shotgun (WGS) entry which is preliminary data.</text>
</comment>